<evidence type="ECO:0000259" key="7">
    <source>
        <dbReference type="PROSITE" id="PS51767"/>
    </source>
</evidence>
<dbReference type="CDD" id="cd05471">
    <property type="entry name" value="pepsin_like"/>
    <property type="match status" value="1"/>
</dbReference>
<organism evidence="8 9">
    <name type="scientific">Prorocentrum cordatum</name>
    <dbReference type="NCBI Taxonomy" id="2364126"/>
    <lineage>
        <taxon>Eukaryota</taxon>
        <taxon>Sar</taxon>
        <taxon>Alveolata</taxon>
        <taxon>Dinophyceae</taxon>
        <taxon>Prorocentrales</taxon>
        <taxon>Prorocentraceae</taxon>
        <taxon>Prorocentrum</taxon>
    </lineage>
</organism>
<name>A0ABN9TAT6_9DINO</name>
<evidence type="ECO:0000256" key="1">
    <source>
        <dbReference type="ARBA" id="ARBA00007447"/>
    </source>
</evidence>
<dbReference type="InterPro" id="IPR021109">
    <property type="entry name" value="Peptidase_aspartic_dom_sf"/>
</dbReference>
<dbReference type="Pfam" id="PF00026">
    <property type="entry name" value="Asp"/>
    <property type="match status" value="1"/>
</dbReference>
<dbReference type="EMBL" id="CAUYUJ010014525">
    <property type="protein sequence ID" value="CAK0842516.1"/>
    <property type="molecule type" value="Genomic_DNA"/>
</dbReference>
<dbReference type="PANTHER" id="PTHR47966:SF51">
    <property type="entry name" value="BETA-SITE APP-CLEAVING ENZYME, ISOFORM A-RELATED"/>
    <property type="match status" value="1"/>
</dbReference>
<evidence type="ECO:0000313" key="9">
    <source>
        <dbReference type="Proteomes" id="UP001189429"/>
    </source>
</evidence>
<protein>
    <recommendedName>
        <fullName evidence="7">Peptidase A1 domain-containing protein</fullName>
    </recommendedName>
</protein>
<dbReference type="InterPro" id="IPR034164">
    <property type="entry name" value="Pepsin-like_dom"/>
</dbReference>
<dbReference type="Proteomes" id="UP001189429">
    <property type="component" value="Unassembled WGS sequence"/>
</dbReference>
<dbReference type="SUPFAM" id="SSF50630">
    <property type="entry name" value="Acid proteases"/>
    <property type="match status" value="1"/>
</dbReference>
<evidence type="ECO:0000313" key="8">
    <source>
        <dbReference type="EMBL" id="CAK0842516.1"/>
    </source>
</evidence>
<keyword evidence="4 5" id="KW-0378">Hydrolase</keyword>
<accession>A0ABN9TAT6</accession>
<dbReference type="InterPro" id="IPR033121">
    <property type="entry name" value="PEPTIDASE_A1"/>
</dbReference>
<feature type="domain" description="Peptidase A1" evidence="7">
    <location>
        <begin position="404"/>
        <end position="661"/>
    </location>
</feature>
<keyword evidence="3 5" id="KW-0064">Aspartyl protease</keyword>
<evidence type="ECO:0000256" key="2">
    <source>
        <dbReference type="ARBA" id="ARBA00022670"/>
    </source>
</evidence>
<keyword evidence="9" id="KW-1185">Reference proteome</keyword>
<comment type="similarity">
    <text evidence="1 5">Belongs to the peptidase A1 family.</text>
</comment>
<evidence type="ECO:0000256" key="3">
    <source>
        <dbReference type="ARBA" id="ARBA00022750"/>
    </source>
</evidence>
<comment type="caution">
    <text evidence="8">The sequence shown here is derived from an EMBL/GenBank/DDBJ whole genome shotgun (WGS) entry which is preliminary data.</text>
</comment>
<feature type="compositionally biased region" description="Basic and acidic residues" evidence="6">
    <location>
        <begin position="246"/>
        <end position="264"/>
    </location>
</feature>
<evidence type="ECO:0000256" key="4">
    <source>
        <dbReference type="ARBA" id="ARBA00022801"/>
    </source>
</evidence>
<dbReference type="PROSITE" id="PS00141">
    <property type="entry name" value="ASP_PROTEASE"/>
    <property type="match status" value="1"/>
</dbReference>
<sequence length="661" mass="70560">MARYEADGKLAPALAALAAARRAELGGVAWWDHASAEEATVDEQMAVRVKMSEYLCLAAHLAALDDCRAAAGGGEGSGGALLGRAAGLRAALAAALASGHWDPPPLRVMALFRHTALAEPQFEYTLCRGYYYWLGERRSELMGKDANGDLTCSTFRYRRKWKCRAFCFSCIASSVPSCSVVEAARKTSKSQMVTSSTSRIWNARDSGRQKSRLGKDVQKAIVDALGPTAGNIQQLRNQAREMRQRLEAKKPGKDDGAASQDKSKAGLVPMGGGLRLAERPLGHRGSLAAREALRQLGDKSVCSLPLPRPELEACIRERVGRWFEVEGVAFDVGRPRGALAAALLAASGSAYPHVGLQGGGVQGENDARRFAGDTVDPSVVGNMQDGQIPASKGMAVQVSRKHAQIAEIFLGTPPQRLTCLIDSGSSDLWVPSSRCASCQNNNDFSADASSTFQAGMEEGYGGPKPRAVKITYGSGEVSGYAAQDVLTFGSVTVQAQPFIIVEDAALPEGRMWDGICGLGWKGIAQLSPTLYESLQQQGQRCSFTVCPTPAGGAYPGAGMQMLLGEVPQSLIKPETLVWVPAEAYDPTGGRLGAQRTFWMVSGGVQINAPQPFPARFLVDTGTNQVLLVPQRYYQNFIRSLIPSQYFDQAPVRTAPATGRGG</sequence>
<keyword evidence="2 5" id="KW-0645">Protease</keyword>
<reference evidence="8" key="1">
    <citation type="submission" date="2023-10" db="EMBL/GenBank/DDBJ databases">
        <authorList>
            <person name="Chen Y."/>
            <person name="Shah S."/>
            <person name="Dougan E. K."/>
            <person name="Thang M."/>
            <person name="Chan C."/>
        </authorList>
    </citation>
    <scope>NUCLEOTIDE SEQUENCE [LARGE SCALE GENOMIC DNA]</scope>
</reference>
<dbReference type="InterPro" id="IPR001461">
    <property type="entry name" value="Aspartic_peptidase_A1"/>
</dbReference>
<dbReference type="PRINTS" id="PR00792">
    <property type="entry name" value="PEPSIN"/>
</dbReference>
<dbReference type="Gene3D" id="2.40.70.10">
    <property type="entry name" value="Acid Proteases"/>
    <property type="match status" value="1"/>
</dbReference>
<proteinExistence type="inferred from homology"/>
<dbReference type="InterPro" id="IPR001969">
    <property type="entry name" value="Aspartic_peptidase_AS"/>
</dbReference>
<dbReference type="PANTHER" id="PTHR47966">
    <property type="entry name" value="BETA-SITE APP-CLEAVING ENZYME, ISOFORM A-RELATED"/>
    <property type="match status" value="1"/>
</dbReference>
<evidence type="ECO:0000256" key="6">
    <source>
        <dbReference type="SAM" id="MobiDB-lite"/>
    </source>
</evidence>
<evidence type="ECO:0000256" key="5">
    <source>
        <dbReference type="RuleBase" id="RU000454"/>
    </source>
</evidence>
<feature type="region of interest" description="Disordered" evidence="6">
    <location>
        <begin position="246"/>
        <end position="275"/>
    </location>
</feature>
<gene>
    <name evidence="8" type="ORF">PCOR1329_LOCUS37318</name>
</gene>
<dbReference type="PROSITE" id="PS51767">
    <property type="entry name" value="PEPTIDASE_A1"/>
    <property type="match status" value="1"/>
</dbReference>